<dbReference type="InterPro" id="IPR003439">
    <property type="entry name" value="ABC_transporter-like_ATP-bd"/>
</dbReference>
<evidence type="ECO:0000256" key="7">
    <source>
        <dbReference type="SAM" id="Phobius"/>
    </source>
</evidence>
<dbReference type="InterPro" id="IPR036640">
    <property type="entry name" value="ABC1_TM_sf"/>
</dbReference>
<evidence type="ECO:0000259" key="9">
    <source>
        <dbReference type="PROSITE" id="PS50929"/>
    </source>
</evidence>
<keyword evidence="5 7" id="KW-1133">Transmembrane helix</keyword>
<dbReference type="EMBL" id="JAMZFV010000028">
    <property type="protein sequence ID" value="MCP1111307.1"/>
    <property type="molecule type" value="Genomic_DNA"/>
</dbReference>
<dbReference type="InterPro" id="IPR003593">
    <property type="entry name" value="AAA+_ATPase"/>
</dbReference>
<comment type="caution">
    <text evidence="10">The sequence shown here is derived from an EMBL/GenBank/DDBJ whole genome shotgun (WGS) entry which is preliminary data.</text>
</comment>
<keyword evidence="11" id="KW-1185">Reference proteome</keyword>
<dbReference type="InterPro" id="IPR017871">
    <property type="entry name" value="ABC_transporter-like_CS"/>
</dbReference>
<dbReference type="Gene3D" id="3.40.50.300">
    <property type="entry name" value="P-loop containing nucleotide triphosphate hydrolases"/>
    <property type="match status" value="1"/>
</dbReference>
<proteinExistence type="predicted"/>
<evidence type="ECO:0000256" key="1">
    <source>
        <dbReference type="ARBA" id="ARBA00004651"/>
    </source>
</evidence>
<evidence type="ECO:0000256" key="2">
    <source>
        <dbReference type="ARBA" id="ARBA00022692"/>
    </source>
</evidence>
<dbReference type="PROSITE" id="PS00211">
    <property type="entry name" value="ABC_TRANSPORTER_1"/>
    <property type="match status" value="1"/>
</dbReference>
<reference evidence="10 11" key="1">
    <citation type="journal article" date="2022" name="Genome Biol. Evol.">
        <title>Host diet, physiology and behaviors set the stage for Lachnospiraceae cladogenesis.</title>
        <authorList>
            <person name="Vera-Ponce De Leon A."/>
            <person name="Schneider M."/>
            <person name="Jahnes B.C."/>
            <person name="Sadowski V."/>
            <person name="Camuy-Velez L.A."/>
            <person name="Duan J."/>
            <person name="Sabree Z.L."/>
        </authorList>
    </citation>
    <scope>NUCLEOTIDE SEQUENCE [LARGE SCALE GENOMIC DNA]</scope>
    <source>
        <strain evidence="10 11">PAL227</strain>
    </source>
</reference>
<feature type="domain" description="ABC transporter" evidence="8">
    <location>
        <begin position="335"/>
        <end position="569"/>
    </location>
</feature>
<keyword evidence="3" id="KW-0547">Nucleotide-binding</keyword>
<dbReference type="Gene3D" id="1.20.1560.10">
    <property type="entry name" value="ABC transporter type 1, transmembrane domain"/>
    <property type="match status" value="1"/>
</dbReference>
<feature type="transmembrane region" description="Helical" evidence="7">
    <location>
        <begin position="159"/>
        <end position="178"/>
    </location>
</feature>
<dbReference type="PANTHER" id="PTHR43394:SF1">
    <property type="entry name" value="ATP-BINDING CASSETTE SUB-FAMILY B MEMBER 10, MITOCHONDRIAL"/>
    <property type="match status" value="1"/>
</dbReference>
<accession>A0ABT1EKS3</accession>
<dbReference type="Pfam" id="PF00664">
    <property type="entry name" value="ABC_membrane"/>
    <property type="match status" value="1"/>
</dbReference>
<name>A0ABT1EKS3_9FIRM</name>
<dbReference type="RefSeq" id="WP_262070184.1">
    <property type="nucleotide sequence ID" value="NZ_JAMXOC010000028.1"/>
</dbReference>
<evidence type="ECO:0000256" key="5">
    <source>
        <dbReference type="ARBA" id="ARBA00022989"/>
    </source>
</evidence>
<evidence type="ECO:0000313" key="11">
    <source>
        <dbReference type="Proteomes" id="UP001523565"/>
    </source>
</evidence>
<dbReference type="SUPFAM" id="SSF52540">
    <property type="entry name" value="P-loop containing nucleoside triphosphate hydrolases"/>
    <property type="match status" value="1"/>
</dbReference>
<evidence type="ECO:0000256" key="4">
    <source>
        <dbReference type="ARBA" id="ARBA00022840"/>
    </source>
</evidence>
<evidence type="ECO:0000259" key="8">
    <source>
        <dbReference type="PROSITE" id="PS50893"/>
    </source>
</evidence>
<gene>
    <name evidence="10" type="ORF">NK118_13710</name>
</gene>
<comment type="subcellular location">
    <subcellularLocation>
        <location evidence="1">Cell membrane</location>
        <topology evidence="1">Multi-pass membrane protein</topology>
    </subcellularLocation>
</comment>
<evidence type="ECO:0000256" key="6">
    <source>
        <dbReference type="ARBA" id="ARBA00023136"/>
    </source>
</evidence>
<keyword evidence="4 10" id="KW-0067">ATP-binding</keyword>
<dbReference type="InterPro" id="IPR011527">
    <property type="entry name" value="ABC1_TM_dom"/>
</dbReference>
<feature type="transmembrane region" description="Helical" evidence="7">
    <location>
        <begin position="15"/>
        <end position="38"/>
    </location>
</feature>
<feature type="transmembrane region" description="Helical" evidence="7">
    <location>
        <begin position="132"/>
        <end position="153"/>
    </location>
</feature>
<dbReference type="PANTHER" id="PTHR43394">
    <property type="entry name" value="ATP-DEPENDENT PERMEASE MDL1, MITOCHONDRIAL"/>
    <property type="match status" value="1"/>
</dbReference>
<protein>
    <submittedName>
        <fullName evidence="10">ABC transporter ATP-binding protein/permease</fullName>
    </submittedName>
</protein>
<sequence>MKIKRVMKLLKPYRFRFFLMLLFAVISVVATLLTPILIGEGVDQLVGPGAVKFARLRQIMIVIAVVVLISALAQWLMSLTINYITYNVVRNMRSQAFAHLQKLPLGYVDDHPAGDIISRLTTDIDQFSDGMLMGFTQFFTGILTIIGTILFMLSIHPQITLVVLVLTPLSFFVAGFIARRTYSLFKQQAEARGEMTGMVQEMVGNQGLVKVFNREVELEERFGEINERLNTTSVRATFFSSLVNPSTRFINGLVSTGVCIYGAFVCLSGGITIGALASFMNYAYQYTKPFNEISGVITELQNALACGGRVFDFLETEIITEGPELKKMDAVRGAVAFKEVAFSYDKAKPFIEHMNINTKPGERVALVGPTGCGKSTLINLLMRFYEIDSGAITVDETDIRTYTRGSLREHFGMVLQETWLKRGTVAENIAYGKPSATLAEIQEAAKSAHAHNFIMRLEKGYDTVISENGGNLSAGQKQLLCIARVFLVRPPMLILDEATSSIDTRTELMVQDALKLLMTGRSSFVVAHRLSTIKEADKILVMRDGKIIESGKHEELLAKNGFYAQLYASQFAQS</sequence>
<dbReference type="PROSITE" id="PS50929">
    <property type="entry name" value="ABC_TM1F"/>
    <property type="match status" value="1"/>
</dbReference>
<evidence type="ECO:0000313" key="10">
    <source>
        <dbReference type="EMBL" id="MCP1111307.1"/>
    </source>
</evidence>
<dbReference type="CDD" id="cd18547">
    <property type="entry name" value="ABC_6TM_Tm288_like"/>
    <property type="match status" value="1"/>
</dbReference>
<feature type="transmembrane region" description="Helical" evidence="7">
    <location>
        <begin position="258"/>
        <end position="284"/>
    </location>
</feature>
<feature type="domain" description="ABC transmembrane type-1" evidence="9">
    <location>
        <begin position="18"/>
        <end position="302"/>
    </location>
</feature>
<dbReference type="SUPFAM" id="SSF90123">
    <property type="entry name" value="ABC transporter transmembrane region"/>
    <property type="match status" value="1"/>
</dbReference>
<dbReference type="PROSITE" id="PS50893">
    <property type="entry name" value="ABC_TRANSPORTER_2"/>
    <property type="match status" value="1"/>
</dbReference>
<evidence type="ECO:0000256" key="3">
    <source>
        <dbReference type="ARBA" id="ARBA00022741"/>
    </source>
</evidence>
<dbReference type="InterPro" id="IPR027417">
    <property type="entry name" value="P-loop_NTPase"/>
</dbReference>
<organism evidence="10 11">
    <name type="scientific">Ohessyouella blattaphilus</name>
    <dbReference type="NCBI Taxonomy" id="2949333"/>
    <lineage>
        <taxon>Bacteria</taxon>
        <taxon>Bacillati</taxon>
        <taxon>Bacillota</taxon>
        <taxon>Clostridia</taxon>
        <taxon>Lachnospirales</taxon>
        <taxon>Lachnospiraceae</taxon>
        <taxon>Ohessyouella</taxon>
    </lineage>
</organism>
<dbReference type="Pfam" id="PF00005">
    <property type="entry name" value="ABC_tran"/>
    <property type="match status" value="1"/>
</dbReference>
<keyword evidence="2 7" id="KW-0812">Transmembrane</keyword>
<dbReference type="Proteomes" id="UP001523565">
    <property type="component" value="Unassembled WGS sequence"/>
</dbReference>
<dbReference type="GO" id="GO:0005524">
    <property type="term" value="F:ATP binding"/>
    <property type="evidence" value="ECO:0007669"/>
    <property type="project" value="UniProtKB-KW"/>
</dbReference>
<dbReference type="SMART" id="SM00382">
    <property type="entry name" value="AAA"/>
    <property type="match status" value="1"/>
</dbReference>
<keyword evidence="6 7" id="KW-0472">Membrane</keyword>
<feature type="transmembrane region" description="Helical" evidence="7">
    <location>
        <begin position="58"/>
        <end position="84"/>
    </location>
</feature>
<dbReference type="InterPro" id="IPR039421">
    <property type="entry name" value="Type_1_exporter"/>
</dbReference>